<dbReference type="InterPro" id="IPR003439">
    <property type="entry name" value="ABC_transporter-like_ATP-bd"/>
</dbReference>
<evidence type="ECO:0000313" key="10">
    <source>
        <dbReference type="EMBL" id="SLN16252.1"/>
    </source>
</evidence>
<reference evidence="10 11" key="1">
    <citation type="submission" date="2017-03" db="EMBL/GenBank/DDBJ databases">
        <authorList>
            <person name="Afonso C.L."/>
            <person name="Miller P.J."/>
            <person name="Scott M.A."/>
            <person name="Spackman E."/>
            <person name="Goraichik I."/>
            <person name="Dimitrov K.M."/>
            <person name="Suarez D.L."/>
            <person name="Swayne D.E."/>
        </authorList>
    </citation>
    <scope>NUCLEOTIDE SEQUENCE [LARGE SCALE GENOMIC DNA]</scope>
    <source>
        <strain evidence="10 11">CECT 8620</strain>
    </source>
</reference>
<evidence type="ECO:0000256" key="4">
    <source>
        <dbReference type="ARBA" id="ARBA00022840"/>
    </source>
</evidence>
<feature type="transmembrane region" description="Helical" evidence="7">
    <location>
        <begin position="23"/>
        <end position="49"/>
    </location>
</feature>
<dbReference type="Proteomes" id="UP000193862">
    <property type="component" value="Unassembled WGS sequence"/>
</dbReference>
<comment type="subcellular location">
    <subcellularLocation>
        <location evidence="1">Cell membrane</location>
        <topology evidence="1">Multi-pass membrane protein</topology>
    </subcellularLocation>
</comment>
<dbReference type="SUPFAM" id="SSF90123">
    <property type="entry name" value="ABC transporter transmembrane region"/>
    <property type="match status" value="1"/>
</dbReference>
<keyword evidence="3" id="KW-0547">Nucleotide-binding</keyword>
<dbReference type="PROSITE" id="PS50929">
    <property type="entry name" value="ABC_TM1F"/>
    <property type="match status" value="1"/>
</dbReference>
<dbReference type="GO" id="GO:0005886">
    <property type="term" value="C:plasma membrane"/>
    <property type="evidence" value="ECO:0007669"/>
    <property type="project" value="UniProtKB-SubCell"/>
</dbReference>
<dbReference type="Pfam" id="PF00664">
    <property type="entry name" value="ABC_membrane"/>
    <property type="match status" value="1"/>
</dbReference>
<dbReference type="Pfam" id="PF00005">
    <property type="entry name" value="ABC_tran"/>
    <property type="match status" value="1"/>
</dbReference>
<dbReference type="GO" id="GO:0030253">
    <property type="term" value="P:protein secretion by the type I secretion system"/>
    <property type="evidence" value="ECO:0007669"/>
    <property type="project" value="InterPro"/>
</dbReference>
<feature type="domain" description="ABC transmembrane type-1" evidence="9">
    <location>
        <begin position="25"/>
        <end position="303"/>
    </location>
</feature>
<dbReference type="NCBIfam" id="TIGR01842">
    <property type="entry name" value="type_I_sec_PrtD"/>
    <property type="match status" value="1"/>
</dbReference>
<evidence type="ECO:0000256" key="2">
    <source>
        <dbReference type="ARBA" id="ARBA00022692"/>
    </source>
</evidence>
<dbReference type="PANTHER" id="PTHR24221:SF248">
    <property type="entry name" value="ABC TRANSPORTER TRANSMEMBRANE REGION"/>
    <property type="match status" value="1"/>
</dbReference>
<evidence type="ECO:0000256" key="7">
    <source>
        <dbReference type="SAM" id="Phobius"/>
    </source>
</evidence>
<evidence type="ECO:0000259" key="9">
    <source>
        <dbReference type="PROSITE" id="PS50929"/>
    </source>
</evidence>
<dbReference type="InterPro" id="IPR036640">
    <property type="entry name" value="ABC1_TM_sf"/>
</dbReference>
<dbReference type="InterPro" id="IPR027417">
    <property type="entry name" value="P-loop_NTPase"/>
</dbReference>
<evidence type="ECO:0000256" key="1">
    <source>
        <dbReference type="ARBA" id="ARBA00004651"/>
    </source>
</evidence>
<sequence>MKQSQTSRGREELRRARRENRGLFWAVGLFSILINALMLTGPIFMLQVYDRVLGSQSEATLAALFGLVVFLYMMMTLLEIVRSRLLSRVGANFQHGLDQRVFAAALLRASGPRAAVELPDPLEDLSAIRRFLSSPIVSALYDLPFTPLFLLGIAIFHPLLGLLALGGGAVLVGIAVLNQTQSRGPNREAMLSSALSSRMSQQLRDGAESVRSLGMQGAAFRRWQGARHQALVEGIQASDASSGYSSASRGMRLLLQSSMLALGALLVLRMEATGGVMIASSILMGRALQPIEVAIGQWGVYQRARTGWAALSDLLGEVAPQVARTSLPRPAAKLKVDQLSIVPPGETIASLRMISFEVTPGEAVGVIGPSGAGKSSLARALTGVWRPASGSIRLDGATLDQYDPDVLGLHIGYLPQRVQLFEGSIAENIARLAEVRDDEKIVTAARKAAAHDMILSLPRGYDTMVTASGGRLSGGQLQRIGLARALYGDPVLLILDEPNSNLDNEGSMALNASIRRLKAEGSAVLIMAHRPAAIQECERLLVIDGGLRRAFGPRDQVLRDMVQNSAEILRKPGPGGVQ</sequence>
<dbReference type="RefSeq" id="WP_085835347.1">
    <property type="nucleotide sequence ID" value="NZ_FWFS01000001.1"/>
</dbReference>
<organism evidence="10 11">
    <name type="scientific">Aquimixticola soesokkakensis</name>
    <dbReference type="NCBI Taxonomy" id="1519096"/>
    <lineage>
        <taxon>Bacteria</taxon>
        <taxon>Pseudomonadati</taxon>
        <taxon>Pseudomonadota</taxon>
        <taxon>Alphaproteobacteria</taxon>
        <taxon>Rhodobacterales</taxon>
        <taxon>Paracoccaceae</taxon>
        <taxon>Aquimixticola</taxon>
    </lineage>
</organism>
<dbReference type="GO" id="GO:0140359">
    <property type="term" value="F:ABC-type transporter activity"/>
    <property type="evidence" value="ECO:0007669"/>
    <property type="project" value="InterPro"/>
</dbReference>
<dbReference type="InterPro" id="IPR039421">
    <property type="entry name" value="Type_1_exporter"/>
</dbReference>
<dbReference type="PROSITE" id="PS50893">
    <property type="entry name" value="ABC_TRANSPORTER_2"/>
    <property type="match status" value="1"/>
</dbReference>
<proteinExistence type="predicted"/>
<keyword evidence="11" id="KW-1185">Reference proteome</keyword>
<keyword evidence="5 7" id="KW-1133">Transmembrane helix</keyword>
<dbReference type="InterPro" id="IPR010128">
    <property type="entry name" value="ATPase_T1SS_PrtD-like"/>
</dbReference>
<dbReference type="InterPro" id="IPR011527">
    <property type="entry name" value="ABC1_TM_dom"/>
</dbReference>
<dbReference type="GO" id="GO:0016887">
    <property type="term" value="F:ATP hydrolysis activity"/>
    <property type="evidence" value="ECO:0007669"/>
    <property type="project" value="InterPro"/>
</dbReference>
<feature type="transmembrane region" description="Helical" evidence="7">
    <location>
        <begin position="61"/>
        <end position="81"/>
    </location>
</feature>
<dbReference type="SMART" id="SM00382">
    <property type="entry name" value="AAA"/>
    <property type="match status" value="1"/>
</dbReference>
<dbReference type="EMBL" id="FWFS01000001">
    <property type="protein sequence ID" value="SLN16252.1"/>
    <property type="molecule type" value="Genomic_DNA"/>
</dbReference>
<dbReference type="GO" id="GO:0030256">
    <property type="term" value="C:type I protein secretion system complex"/>
    <property type="evidence" value="ECO:0007669"/>
    <property type="project" value="InterPro"/>
</dbReference>
<feature type="transmembrane region" description="Helical" evidence="7">
    <location>
        <begin position="159"/>
        <end position="177"/>
    </location>
</feature>
<dbReference type="PANTHER" id="PTHR24221">
    <property type="entry name" value="ATP-BINDING CASSETTE SUB-FAMILY B"/>
    <property type="match status" value="1"/>
</dbReference>
<dbReference type="InterPro" id="IPR017871">
    <property type="entry name" value="ABC_transporter-like_CS"/>
</dbReference>
<dbReference type="InterPro" id="IPR003593">
    <property type="entry name" value="AAA+_ATPase"/>
</dbReference>
<dbReference type="OrthoDB" id="9808328at2"/>
<evidence type="ECO:0000256" key="5">
    <source>
        <dbReference type="ARBA" id="ARBA00022989"/>
    </source>
</evidence>
<name>A0A1Y5RGR4_9RHOB</name>
<feature type="domain" description="ABC transporter" evidence="8">
    <location>
        <begin position="334"/>
        <end position="570"/>
    </location>
</feature>
<dbReference type="PROSITE" id="PS00211">
    <property type="entry name" value="ABC_TRANSPORTER_1"/>
    <property type="match status" value="1"/>
</dbReference>
<keyword evidence="2 7" id="KW-0812">Transmembrane</keyword>
<evidence type="ECO:0000256" key="3">
    <source>
        <dbReference type="ARBA" id="ARBA00022741"/>
    </source>
</evidence>
<protein>
    <submittedName>
        <fullName evidence="10">Type I secretion system ATP-binding protein PrsD</fullName>
    </submittedName>
</protein>
<evidence type="ECO:0000313" key="11">
    <source>
        <dbReference type="Proteomes" id="UP000193862"/>
    </source>
</evidence>
<dbReference type="SUPFAM" id="SSF52540">
    <property type="entry name" value="P-loop containing nucleoside triphosphate hydrolases"/>
    <property type="match status" value="1"/>
</dbReference>
<dbReference type="Gene3D" id="1.20.1560.10">
    <property type="entry name" value="ABC transporter type 1, transmembrane domain"/>
    <property type="match status" value="1"/>
</dbReference>
<keyword evidence="4 10" id="KW-0067">ATP-binding</keyword>
<evidence type="ECO:0000256" key="6">
    <source>
        <dbReference type="ARBA" id="ARBA00023136"/>
    </source>
</evidence>
<dbReference type="GO" id="GO:0034040">
    <property type="term" value="F:ATPase-coupled lipid transmembrane transporter activity"/>
    <property type="evidence" value="ECO:0007669"/>
    <property type="project" value="TreeGrafter"/>
</dbReference>
<dbReference type="AlphaFoldDB" id="A0A1Y5RGR4"/>
<dbReference type="Gene3D" id="3.40.50.300">
    <property type="entry name" value="P-loop containing nucleotide triphosphate hydrolases"/>
    <property type="match status" value="1"/>
</dbReference>
<evidence type="ECO:0000259" key="8">
    <source>
        <dbReference type="PROSITE" id="PS50893"/>
    </source>
</evidence>
<keyword evidence="6 7" id="KW-0472">Membrane</keyword>
<gene>
    <name evidence="10" type="primary">prsD</name>
    <name evidence="10" type="ORF">AQS8620_00315</name>
</gene>
<dbReference type="GO" id="GO:0005524">
    <property type="term" value="F:ATP binding"/>
    <property type="evidence" value="ECO:0007669"/>
    <property type="project" value="UniProtKB-KW"/>
</dbReference>
<accession>A0A1Y5RGR4</accession>